<dbReference type="AlphaFoldDB" id="A0A0F7CYH5"/>
<dbReference type="PANTHER" id="PTHR21597:SF0">
    <property type="entry name" value="THO COMPLEX SUBUNIT 2"/>
    <property type="match status" value="1"/>
</dbReference>
<reference evidence="4" key="1">
    <citation type="journal article" date="2015" name="BMC Genomics">
        <title>Digital gene expression approach over multiple RNA-Seq data sets to detect neoblast transcriptional changes in Schmidtea mediterranea.</title>
        <authorList>
            <person name="Rodriguez-Esteban G."/>
            <person name="Gonzalez-Sastre A."/>
            <person name="Rojo-Laguna J.I."/>
            <person name="Salo E."/>
            <person name="Abril J.F."/>
        </authorList>
    </citation>
    <scope>NUCLEOTIDE SEQUENCE</scope>
    <source>
        <strain evidence="4">BCN10</strain>
    </source>
</reference>
<dbReference type="GO" id="GO:0006406">
    <property type="term" value="P:mRNA export from nucleus"/>
    <property type="evidence" value="ECO:0007669"/>
    <property type="project" value="InterPro"/>
</dbReference>
<protein>
    <submittedName>
        <fullName evidence="4">THO complex 2</fullName>
    </submittedName>
</protein>
<dbReference type="PANTHER" id="PTHR21597">
    <property type="entry name" value="THO2 PROTEIN"/>
    <property type="match status" value="1"/>
</dbReference>
<evidence type="ECO:0000256" key="1">
    <source>
        <dbReference type="ARBA" id="ARBA00047033"/>
    </source>
</evidence>
<evidence type="ECO:0000256" key="2">
    <source>
        <dbReference type="SAM" id="MobiDB-lite"/>
    </source>
</evidence>
<dbReference type="Pfam" id="PF11262">
    <property type="entry name" value="Tho2"/>
    <property type="match status" value="1"/>
</dbReference>
<evidence type="ECO:0000259" key="3">
    <source>
        <dbReference type="Pfam" id="PF11262"/>
    </source>
</evidence>
<dbReference type="GO" id="GO:0006397">
    <property type="term" value="P:mRNA processing"/>
    <property type="evidence" value="ECO:0007669"/>
    <property type="project" value="InterPro"/>
</dbReference>
<organism evidence="4">
    <name type="scientific">Schmidtea mediterranea</name>
    <name type="common">Freshwater planarian flatworm</name>
    <dbReference type="NCBI Taxonomy" id="79327"/>
    <lineage>
        <taxon>Eukaryota</taxon>
        <taxon>Metazoa</taxon>
        <taxon>Spiralia</taxon>
        <taxon>Lophotrochozoa</taxon>
        <taxon>Platyhelminthes</taxon>
        <taxon>Rhabditophora</taxon>
        <taxon>Seriata</taxon>
        <taxon>Tricladida</taxon>
        <taxon>Continenticola</taxon>
        <taxon>Geoplanoidea</taxon>
        <taxon>Dugesiidae</taxon>
        <taxon>Schmidtea</taxon>
    </lineage>
</organism>
<dbReference type="InterPro" id="IPR040007">
    <property type="entry name" value="Tho2"/>
</dbReference>
<feature type="compositionally biased region" description="Polar residues" evidence="2">
    <location>
        <begin position="241"/>
        <end position="251"/>
    </location>
</feature>
<proteinExistence type="evidence at transcript level"/>
<dbReference type="GO" id="GO:0000445">
    <property type="term" value="C:THO complex part of transcription export complex"/>
    <property type="evidence" value="ECO:0007669"/>
    <property type="project" value="TreeGrafter"/>
</dbReference>
<dbReference type="EMBL" id="KM981951">
    <property type="protein sequence ID" value="AKG62129.1"/>
    <property type="molecule type" value="mRNA"/>
</dbReference>
<feature type="compositionally biased region" description="Polar residues" evidence="2">
    <location>
        <begin position="182"/>
        <end position="193"/>
    </location>
</feature>
<accession>A0A0F7CYH5</accession>
<feature type="compositionally biased region" description="Basic and acidic residues" evidence="2">
    <location>
        <begin position="194"/>
        <end position="215"/>
    </location>
</feature>
<comment type="subunit">
    <text evidence="1">Component of the THO subcomplex, which is composed of THOC1, THOC2, THOC3, THOC5, THOC6 and THOC7. The THO subcomplex interacts with DDX39B to form the THO-DDX39B complex which multimerizes into a 28-subunit tetrameric assembly. Component of the transcription/export (TREX) complex at least composed of ALYREF/THOC4, DDX39B, SARNP/CIP29, CHTOP and the THO subcomplex; in the complex interacts with THOC1, THOC3, THOC5, THOC7 and DDX39B. TREX seems to have a dynamic structure involving ATP-dependent remodeling. Interacts with POLDIP3 and ZC3H11A.</text>
</comment>
<dbReference type="InterPro" id="IPR021418">
    <property type="entry name" value="THO_THOC2_C"/>
</dbReference>
<evidence type="ECO:0000313" key="4">
    <source>
        <dbReference type="EMBL" id="AKG62129.1"/>
    </source>
</evidence>
<name>A0A0F7CYH5_SCHMD</name>
<feature type="non-terminal residue" evidence="4">
    <location>
        <position position="1"/>
    </location>
</feature>
<feature type="domain" description="THO complex subunitTHOC2 C-terminal" evidence="3">
    <location>
        <begin position="15"/>
        <end position="144"/>
    </location>
</feature>
<feature type="region of interest" description="Disordered" evidence="2">
    <location>
        <begin position="158"/>
        <end position="265"/>
    </location>
</feature>
<sequence length="265" mass="30563">SAPVVKMKLTIWKVLDSILNIIMRWHSSEDVFNEDCVAHPGFVTVFRKNTDGNNKADQLTYENYRHVLHKWHYRVTKSIVACLESENYVQIRNSLIVLEKILNNYPRVYQFGQAIERRIELLKDKEKDKRPDLHVLTQSYYGHLIAKKSQWLQDKDFHQKDDNRKPVTKPTIPVVNGEKNGVNGSSDINSTPITKKDSSVVKRSSDIEDKDSIDSKRRKIDINQVDSGNKRMLTKEKSKSTVRSVTQNSKEVNVGGNIRQLSSNN</sequence>
<dbReference type="GO" id="GO:0003729">
    <property type="term" value="F:mRNA binding"/>
    <property type="evidence" value="ECO:0007669"/>
    <property type="project" value="TreeGrafter"/>
</dbReference>